<gene>
    <name evidence="1" type="ORF">APS56_14365</name>
</gene>
<dbReference type="KEGG" id="ahz:APS56_14365"/>
<dbReference type="PANTHER" id="PTHR17985:SF8">
    <property type="entry name" value="TRANSPORT AND GOLGI ORGANIZATION PROTEIN 2 HOMOLOG"/>
    <property type="match status" value="1"/>
</dbReference>
<reference evidence="1 2" key="1">
    <citation type="submission" date="2015-10" db="EMBL/GenBank/DDBJ databases">
        <authorList>
            <person name="Gilbert D.G."/>
        </authorList>
    </citation>
    <scope>NUCLEOTIDE SEQUENCE [LARGE SCALE GENOMIC DNA]</scope>
    <source>
        <strain evidence="2">HZ-22</strain>
    </source>
</reference>
<accession>A0A0P0CJ53</accession>
<evidence type="ECO:0000313" key="2">
    <source>
        <dbReference type="Proteomes" id="UP000057981"/>
    </source>
</evidence>
<dbReference type="AlphaFoldDB" id="A0A0P0CJ53"/>
<dbReference type="Pfam" id="PF05742">
    <property type="entry name" value="TANGO2"/>
    <property type="match status" value="1"/>
</dbReference>
<dbReference type="OrthoDB" id="4380123at2"/>
<sequence>MCTVTIVPKGNDDFILTSNRDEAPNRVATLPDFYVEGTVKMLFPKDELSEGTWIGVSNKERLVCVLNGGFIMHQRELNYRKSRGVVAKDFMAFNNLEQEVVSYNFNNIEPFTMVIVDWNLNLRFFELVWDGQKSHFTKLPLKPKIWSSSTLYSQAMMQERTGWFEVFKTKNVLNQDSILQFHKTAGKDNNDYGVVMNRGFVKTTSITQVSKTNTKVEMLYENIHQKKVSHKTFYMLKTIND</sequence>
<dbReference type="PATRIC" id="fig|1736674.3.peg.2933"/>
<dbReference type="PANTHER" id="PTHR17985">
    <property type="entry name" value="SER/THR-RICH PROTEIN T10 IN DGCR REGION"/>
    <property type="match status" value="1"/>
</dbReference>
<name>A0A0P0CJ53_9FLAO</name>
<keyword evidence="2" id="KW-1185">Reference proteome</keyword>
<dbReference type="RefSeq" id="WP_054729780.1">
    <property type="nucleotide sequence ID" value="NZ_CP012898.1"/>
</dbReference>
<dbReference type="Proteomes" id="UP000057981">
    <property type="component" value="Chromosome"/>
</dbReference>
<proteinExistence type="predicted"/>
<dbReference type="STRING" id="1736674.APS56_14365"/>
<organism evidence="1 2">
    <name type="scientific">Pseudalgibacter alginicilyticus</name>
    <dbReference type="NCBI Taxonomy" id="1736674"/>
    <lineage>
        <taxon>Bacteria</taxon>
        <taxon>Pseudomonadati</taxon>
        <taxon>Bacteroidota</taxon>
        <taxon>Flavobacteriia</taxon>
        <taxon>Flavobacteriales</taxon>
        <taxon>Flavobacteriaceae</taxon>
        <taxon>Pseudalgibacter</taxon>
    </lineage>
</organism>
<protein>
    <recommendedName>
        <fullName evidence="3">NRDE family protein</fullName>
    </recommendedName>
</protein>
<dbReference type="EMBL" id="CP012898">
    <property type="protein sequence ID" value="ALJ06247.1"/>
    <property type="molecule type" value="Genomic_DNA"/>
</dbReference>
<evidence type="ECO:0008006" key="3">
    <source>
        <dbReference type="Google" id="ProtNLM"/>
    </source>
</evidence>
<dbReference type="InterPro" id="IPR008551">
    <property type="entry name" value="TANGO2"/>
</dbReference>
<evidence type="ECO:0000313" key="1">
    <source>
        <dbReference type="EMBL" id="ALJ06247.1"/>
    </source>
</evidence>